<evidence type="ECO:0000313" key="2">
    <source>
        <dbReference type="EMBL" id="CAG8723326.1"/>
    </source>
</evidence>
<keyword evidence="3" id="KW-1185">Reference proteome</keyword>
<organism evidence="2 3">
    <name type="scientific">Funneliformis mosseae</name>
    <name type="common">Endomycorrhizal fungus</name>
    <name type="synonym">Glomus mosseae</name>
    <dbReference type="NCBI Taxonomy" id="27381"/>
    <lineage>
        <taxon>Eukaryota</taxon>
        <taxon>Fungi</taxon>
        <taxon>Fungi incertae sedis</taxon>
        <taxon>Mucoromycota</taxon>
        <taxon>Glomeromycotina</taxon>
        <taxon>Glomeromycetes</taxon>
        <taxon>Glomerales</taxon>
        <taxon>Glomeraceae</taxon>
        <taxon>Funneliformis</taxon>
    </lineage>
</organism>
<protein>
    <submittedName>
        <fullName evidence="2">11172_t:CDS:1</fullName>
    </submittedName>
</protein>
<proteinExistence type="predicted"/>
<dbReference type="Proteomes" id="UP000789375">
    <property type="component" value="Unassembled WGS sequence"/>
</dbReference>
<dbReference type="AlphaFoldDB" id="A0A9N9NCV5"/>
<keyword evidence="1" id="KW-1133">Transmembrane helix</keyword>
<dbReference type="EMBL" id="CAJVPP010014171">
    <property type="protein sequence ID" value="CAG8723326.1"/>
    <property type="molecule type" value="Genomic_DNA"/>
</dbReference>
<keyword evidence="1" id="KW-0812">Transmembrane</keyword>
<accession>A0A9N9NCV5</accession>
<feature type="transmembrane region" description="Helical" evidence="1">
    <location>
        <begin position="13"/>
        <end position="33"/>
    </location>
</feature>
<sequence length="139" mass="16370">LTSVVDLTLQYEGVLHVCVQIVTLLLPFSFTIIQQLDMNMNYSLGFSHFCVKYDQDFLTAIEKEFKDEYNKYKDFFVKYHHENPAITTDCYKEYLQTVSKQEAVRVLLVKAELNHSRAKVYVNSFHGRQETVWVNKEDS</sequence>
<evidence type="ECO:0000256" key="1">
    <source>
        <dbReference type="SAM" id="Phobius"/>
    </source>
</evidence>
<keyword evidence="1" id="KW-0472">Membrane</keyword>
<evidence type="ECO:0000313" key="3">
    <source>
        <dbReference type="Proteomes" id="UP000789375"/>
    </source>
</evidence>
<comment type="caution">
    <text evidence="2">The sequence shown here is derived from an EMBL/GenBank/DDBJ whole genome shotgun (WGS) entry which is preliminary data.</text>
</comment>
<reference evidence="2" key="1">
    <citation type="submission" date="2021-06" db="EMBL/GenBank/DDBJ databases">
        <authorList>
            <person name="Kallberg Y."/>
            <person name="Tangrot J."/>
            <person name="Rosling A."/>
        </authorList>
    </citation>
    <scope>NUCLEOTIDE SEQUENCE</scope>
    <source>
        <strain evidence="2">87-6 pot B 2015</strain>
    </source>
</reference>
<name>A0A9N9NCV5_FUNMO</name>
<gene>
    <name evidence="2" type="ORF">FMOSSE_LOCUS15158</name>
</gene>
<feature type="non-terminal residue" evidence="2">
    <location>
        <position position="139"/>
    </location>
</feature>